<dbReference type="InterPro" id="IPR000064">
    <property type="entry name" value="NLP_P60_dom"/>
</dbReference>
<sequence length="216" mass="24154">MKNITYISLLFLLFTACKPTSTIVTSKDLAVKKGLYSEPKPTTNTTAKYTEKIKKNKSQDLALKQNTTQKTIGLNHKNDDDIVIENEEASYLIKQLINSASDNLGVGYRPGGTTKSGFDCSGLVYSTFKKFDITLPRSSHEMATVGTKVDLSNAKKGDLIFFINRGRRINHVGMVIEVNNDEVKFIHSSTQSGVIISSTREPYYNRTFVQINRILM</sequence>
<proteinExistence type="inferred from homology"/>
<name>A0ABU9DYE1_9FLAO</name>
<keyword evidence="4" id="KW-0788">Thiol protease</keyword>
<dbReference type="Pfam" id="PF00877">
    <property type="entry name" value="NLPC_P60"/>
    <property type="match status" value="1"/>
</dbReference>
<evidence type="ECO:0000256" key="3">
    <source>
        <dbReference type="ARBA" id="ARBA00022801"/>
    </source>
</evidence>
<keyword evidence="7" id="KW-1185">Reference proteome</keyword>
<feature type="domain" description="NlpC/P60" evidence="5">
    <location>
        <begin position="90"/>
        <end position="215"/>
    </location>
</feature>
<gene>
    <name evidence="6" type="ORF">WMW71_03520</name>
</gene>
<reference evidence="6 7" key="1">
    <citation type="submission" date="2024-04" db="EMBL/GenBank/DDBJ databases">
        <title>draft genome sequnece of Flavobacterium buctense JCM 30750.</title>
        <authorList>
            <person name="Kim D.-U."/>
        </authorList>
    </citation>
    <scope>NUCLEOTIDE SEQUENCE [LARGE SCALE GENOMIC DNA]</scope>
    <source>
        <strain evidence="6 7">JCM 30750</strain>
    </source>
</reference>
<organism evidence="6 7">
    <name type="scientific">Flavobacterium buctense</name>
    <dbReference type="NCBI Taxonomy" id="1648146"/>
    <lineage>
        <taxon>Bacteria</taxon>
        <taxon>Pseudomonadati</taxon>
        <taxon>Bacteroidota</taxon>
        <taxon>Flavobacteriia</taxon>
        <taxon>Flavobacteriales</taxon>
        <taxon>Flavobacteriaceae</taxon>
        <taxon>Flavobacterium</taxon>
    </lineage>
</organism>
<dbReference type="RefSeq" id="WP_246448713.1">
    <property type="nucleotide sequence ID" value="NZ_JACTAB010000001.1"/>
</dbReference>
<keyword evidence="2" id="KW-0645">Protease</keyword>
<evidence type="ECO:0000259" key="5">
    <source>
        <dbReference type="PROSITE" id="PS51935"/>
    </source>
</evidence>
<accession>A0ABU9DYE1</accession>
<dbReference type="PROSITE" id="PS51257">
    <property type="entry name" value="PROKAR_LIPOPROTEIN"/>
    <property type="match status" value="1"/>
</dbReference>
<dbReference type="PANTHER" id="PTHR47053">
    <property type="entry name" value="MUREIN DD-ENDOPEPTIDASE MEPH-RELATED"/>
    <property type="match status" value="1"/>
</dbReference>
<dbReference type="PROSITE" id="PS51935">
    <property type="entry name" value="NLPC_P60"/>
    <property type="match status" value="1"/>
</dbReference>
<keyword evidence="3" id="KW-0378">Hydrolase</keyword>
<evidence type="ECO:0000256" key="4">
    <source>
        <dbReference type="ARBA" id="ARBA00022807"/>
    </source>
</evidence>
<dbReference type="EMBL" id="JBBPCB010000001">
    <property type="protein sequence ID" value="MEK8179399.1"/>
    <property type="molecule type" value="Genomic_DNA"/>
</dbReference>
<evidence type="ECO:0000256" key="2">
    <source>
        <dbReference type="ARBA" id="ARBA00022670"/>
    </source>
</evidence>
<protein>
    <submittedName>
        <fullName evidence="6">NlpC/P60 family protein</fullName>
    </submittedName>
</protein>
<dbReference type="SUPFAM" id="SSF54001">
    <property type="entry name" value="Cysteine proteinases"/>
    <property type="match status" value="1"/>
</dbReference>
<dbReference type="PANTHER" id="PTHR47053:SF1">
    <property type="entry name" value="MUREIN DD-ENDOPEPTIDASE MEPH-RELATED"/>
    <property type="match status" value="1"/>
</dbReference>
<comment type="similarity">
    <text evidence="1">Belongs to the peptidase C40 family.</text>
</comment>
<dbReference type="InterPro" id="IPR038765">
    <property type="entry name" value="Papain-like_cys_pep_sf"/>
</dbReference>
<comment type="caution">
    <text evidence="6">The sequence shown here is derived from an EMBL/GenBank/DDBJ whole genome shotgun (WGS) entry which is preliminary data.</text>
</comment>
<evidence type="ECO:0000313" key="6">
    <source>
        <dbReference type="EMBL" id="MEK8179399.1"/>
    </source>
</evidence>
<evidence type="ECO:0000256" key="1">
    <source>
        <dbReference type="ARBA" id="ARBA00007074"/>
    </source>
</evidence>
<evidence type="ECO:0000313" key="7">
    <source>
        <dbReference type="Proteomes" id="UP001491349"/>
    </source>
</evidence>
<dbReference type="Proteomes" id="UP001491349">
    <property type="component" value="Unassembled WGS sequence"/>
</dbReference>
<dbReference type="Gene3D" id="3.90.1720.10">
    <property type="entry name" value="endopeptidase domain like (from Nostoc punctiforme)"/>
    <property type="match status" value="1"/>
</dbReference>
<dbReference type="InterPro" id="IPR051202">
    <property type="entry name" value="Peptidase_C40"/>
</dbReference>